<evidence type="ECO:0000313" key="1">
    <source>
        <dbReference type="EMBL" id="GGR37843.1"/>
    </source>
</evidence>
<dbReference type="Proteomes" id="UP000658320">
    <property type="component" value="Unassembled WGS sequence"/>
</dbReference>
<organism evidence="1 2">
    <name type="scientific">Streptomyces aurantiogriseus</name>
    <dbReference type="NCBI Taxonomy" id="66870"/>
    <lineage>
        <taxon>Bacteria</taxon>
        <taxon>Bacillati</taxon>
        <taxon>Actinomycetota</taxon>
        <taxon>Actinomycetes</taxon>
        <taxon>Kitasatosporales</taxon>
        <taxon>Streptomycetaceae</taxon>
        <taxon>Streptomyces</taxon>
    </lineage>
</organism>
<sequence>MDTNELLALLVRHRAELRQWLDDEQYQHFLTRLERLRAAGTDPDRAARAMTAVLRSLWPVPKDAGDLAKALRSGERAVAAAPTAPSEEAVLAALEALYAAPSAEVAGSGGVTGRQPGGPATPGVGVVGEGGDLAAPSVGETADPVAAVLAAARRRLLAVPSRAAAPAGSPGAGASPADVIVLGDPEDPGAGLRSPEFQFDPDTGRPLDVVVRINRILLADRDPWGAADWWLGGNAWLGGAPASLIGRVPDERLADAALALVEED</sequence>
<reference evidence="1" key="2">
    <citation type="submission" date="2020-09" db="EMBL/GenBank/DDBJ databases">
        <authorList>
            <person name="Sun Q."/>
            <person name="Ohkuma M."/>
        </authorList>
    </citation>
    <scope>NUCLEOTIDE SEQUENCE</scope>
    <source>
        <strain evidence="1">JCM 4346</strain>
    </source>
</reference>
<accession>A0A918KWM2</accession>
<name>A0A918KWM2_9ACTN</name>
<dbReference type="EMBL" id="BMSX01000017">
    <property type="protein sequence ID" value="GGR37843.1"/>
    <property type="molecule type" value="Genomic_DNA"/>
</dbReference>
<proteinExistence type="predicted"/>
<protein>
    <submittedName>
        <fullName evidence="1">Uncharacterized protein</fullName>
    </submittedName>
</protein>
<dbReference type="AlphaFoldDB" id="A0A918KWM2"/>
<dbReference type="RefSeq" id="WP_189941163.1">
    <property type="nucleotide sequence ID" value="NZ_BMSX01000017.1"/>
</dbReference>
<reference evidence="1" key="1">
    <citation type="journal article" date="2014" name="Int. J. Syst. Evol. Microbiol.">
        <title>Complete genome sequence of Corynebacterium casei LMG S-19264T (=DSM 44701T), isolated from a smear-ripened cheese.</title>
        <authorList>
            <consortium name="US DOE Joint Genome Institute (JGI-PGF)"/>
            <person name="Walter F."/>
            <person name="Albersmeier A."/>
            <person name="Kalinowski J."/>
            <person name="Ruckert C."/>
        </authorList>
    </citation>
    <scope>NUCLEOTIDE SEQUENCE</scope>
    <source>
        <strain evidence="1">JCM 4346</strain>
    </source>
</reference>
<gene>
    <name evidence="1" type="ORF">GCM10010251_62860</name>
</gene>
<evidence type="ECO:0000313" key="2">
    <source>
        <dbReference type="Proteomes" id="UP000658320"/>
    </source>
</evidence>
<comment type="caution">
    <text evidence="1">The sequence shown here is derived from an EMBL/GenBank/DDBJ whole genome shotgun (WGS) entry which is preliminary data.</text>
</comment>
<keyword evidence="2" id="KW-1185">Reference proteome</keyword>